<keyword evidence="3" id="KW-0812">Transmembrane</keyword>
<evidence type="ECO:0000256" key="7">
    <source>
        <dbReference type="ARBA" id="ARBA00023065"/>
    </source>
</evidence>
<protein>
    <submittedName>
        <fullName evidence="13">SCN5A protein</fullName>
    </submittedName>
</protein>
<dbReference type="Proteomes" id="UP000542434">
    <property type="component" value="Unassembled WGS sequence"/>
</dbReference>
<evidence type="ECO:0000256" key="9">
    <source>
        <dbReference type="ARBA" id="ARBA00023180"/>
    </source>
</evidence>
<comment type="caution">
    <text evidence="13">The sequence shown here is derived from an EMBL/GenBank/DDBJ whole genome shotgun (WGS) entry which is preliminary data.</text>
</comment>
<dbReference type="GO" id="GO:0086010">
    <property type="term" value="P:membrane depolarization during action potential"/>
    <property type="evidence" value="ECO:0007669"/>
    <property type="project" value="TreeGrafter"/>
</dbReference>
<dbReference type="GO" id="GO:0001518">
    <property type="term" value="C:voltage-gated sodium channel complex"/>
    <property type="evidence" value="ECO:0007669"/>
    <property type="project" value="TreeGrafter"/>
</dbReference>
<evidence type="ECO:0000256" key="11">
    <source>
        <dbReference type="ARBA" id="ARBA00023303"/>
    </source>
</evidence>
<dbReference type="InterPro" id="IPR027359">
    <property type="entry name" value="Volt_channel_dom_sf"/>
</dbReference>
<feature type="non-terminal residue" evidence="13">
    <location>
        <position position="1"/>
    </location>
</feature>
<sequence>FLINLLYFQAFEDIYLDDRKNIKPMLEYADKIFTYIFVLEMLLKWVAYGFKKYFTNAWCWLDFLIVDVSLISLIANSLGYSEMGPIKSLRTLRALRPLRALSRFEGMRVRLYEAS</sequence>
<keyword evidence="2" id="KW-0813">Transport</keyword>
<feature type="non-terminal residue" evidence="13">
    <location>
        <position position="115"/>
    </location>
</feature>
<dbReference type="Gene3D" id="1.20.120.350">
    <property type="entry name" value="Voltage-gated potassium channels. Chain C"/>
    <property type="match status" value="1"/>
</dbReference>
<evidence type="ECO:0000256" key="4">
    <source>
        <dbReference type="ARBA" id="ARBA00022882"/>
    </source>
</evidence>
<keyword evidence="7" id="KW-0406">Ion transport</keyword>
<evidence type="ECO:0000313" key="13">
    <source>
        <dbReference type="EMBL" id="NXF65624.1"/>
    </source>
</evidence>
<name>A0A7K8VG88_9STRI</name>
<dbReference type="SUPFAM" id="SSF81324">
    <property type="entry name" value="Voltage-gated potassium channels"/>
    <property type="match status" value="1"/>
</dbReference>
<evidence type="ECO:0000256" key="8">
    <source>
        <dbReference type="ARBA" id="ARBA00023136"/>
    </source>
</evidence>
<dbReference type="Pfam" id="PF00520">
    <property type="entry name" value="Ion_trans"/>
    <property type="match status" value="1"/>
</dbReference>
<dbReference type="GO" id="GO:0005248">
    <property type="term" value="F:voltage-gated sodium channel activity"/>
    <property type="evidence" value="ECO:0007669"/>
    <property type="project" value="TreeGrafter"/>
</dbReference>
<proteinExistence type="predicted"/>
<evidence type="ECO:0000256" key="5">
    <source>
        <dbReference type="ARBA" id="ARBA00022989"/>
    </source>
</evidence>
<dbReference type="GO" id="GO:0019228">
    <property type="term" value="P:neuronal action potential"/>
    <property type="evidence" value="ECO:0007669"/>
    <property type="project" value="TreeGrafter"/>
</dbReference>
<dbReference type="AlphaFoldDB" id="A0A7K8VG88"/>
<organism evidence="13 14">
    <name type="scientific">Ciccaba nigrolineata</name>
    <dbReference type="NCBI Taxonomy" id="1118524"/>
    <lineage>
        <taxon>Eukaryota</taxon>
        <taxon>Metazoa</taxon>
        <taxon>Chordata</taxon>
        <taxon>Craniata</taxon>
        <taxon>Vertebrata</taxon>
        <taxon>Euteleostomi</taxon>
        <taxon>Archelosauria</taxon>
        <taxon>Archosauria</taxon>
        <taxon>Dinosauria</taxon>
        <taxon>Saurischia</taxon>
        <taxon>Theropoda</taxon>
        <taxon>Coelurosauria</taxon>
        <taxon>Aves</taxon>
        <taxon>Neognathae</taxon>
        <taxon>Neoaves</taxon>
        <taxon>Telluraves</taxon>
        <taxon>Strigiformes</taxon>
        <taxon>Strigidae</taxon>
        <taxon>Ciccaba</taxon>
    </lineage>
</organism>
<dbReference type="PANTHER" id="PTHR10037">
    <property type="entry name" value="VOLTAGE-GATED CATION CHANNEL CALCIUM AND SODIUM"/>
    <property type="match status" value="1"/>
</dbReference>
<keyword evidence="6" id="KW-0915">Sodium</keyword>
<gene>
    <name evidence="13" type="primary">Scn5a_5</name>
    <name evidence="13" type="ORF">CICNIG_R15309</name>
</gene>
<evidence type="ECO:0000256" key="6">
    <source>
        <dbReference type="ARBA" id="ARBA00023053"/>
    </source>
</evidence>
<dbReference type="InterPro" id="IPR043203">
    <property type="entry name" value="VGCC_Ca_Na"/>
</dbReference>
<keyword evidence="4" id="KW-0851">Voltage-gated channel</keyword>
<reference evidence="13 14" key="1">
    <citation type="submission" date="2019-09" db="EMBL/GenBank/DDBJ databases">
        <title>Bird 10,000 Genomes (B10K) Project - Family phase.</title>
        <authorList>
            <person name="Zhang G."/>
        </authorList>
    </citation>
    <scope>NUCLEOTIDE SEQUENCE [LARGE SCALE GENOMIC DNA]</scope>
    <source>
        <strain evidence="13">B10K-DU-001-07</strain>
        <tissue evidence="13">Muscle</tissue>
    </source>
</reference>
<feature type="domain" description="Ion transport" evidence="12">
    <location>
        <begin position="7"/>
        <end position="110"/>
    </location>
</feature>
<dbReference type="PANTHER" id="PTHR10037:SF208">
    <property type="entry name" value="SODIUM CHANNEL PROTEIN TYPE 10 SUBUNIT ALPHA"/>
    <property type="match status" value="1"/>
</dbReference>
<keyword evidence="8" id="KW-0472">Membrane</keyword>
<evidence type="ECO:0000256" key="3">
    <source>
        <dbReference type="ARBA" id="ARBA00022692"/>
    </source>
</evidence>
<evidence type="ECO:0000256" key="2">
    <source>
        <dbReference type="ARBA" id="ARBA00022448"/>
    </source>
</evidence>
<dbReference type="EMBL" id="VWZC01010079">
    <property type="protein sequence ID" value="NXF65624.1"/>
    <property type="molecule type" value="Genomic_DNA"/>
</dbReference>
<dbReference type="FunFam" id="1.20.120.350:FF:000003">
    <property type="entry name" value="Voltage-dependent sodium channel"/>
    <property type="match status" value="1"/>
</dbReference>
<keyword evidence="11" id="KW-0407">Ion channel</keyword>
<keyword evidence="9" id="KW-0325">Glycoprotein</keyword>
<keyword evidence="10" id="KW-0739">Sodium transport</keyword>
<evidence type="ECO:0000259" key="12">
    <source>
        <dbReference type="Pfam" id="PF00520"/>
    </source>
</evidence>
<dbReference type="InterPro" id="IPR005821">
    <property type="entry name" value="Ion_trans_dom"/>
</dbReference>
<evidence type="ECO:0000256" key="1">
    <source>
        <dbReference type="ARBA" id="ARBA00004141"/>
    </source>
</evidence>
<keyword evidence="14" id="KW-1185">Reference proteome</keyword>
<evidence type="ECO:0000313" key="14">
    <source>
        <dbReference type="Proteomes" id="UP000542434"/>
    </source>
</evidence>
<keyword evidence="5" id="KW-1133">Transmembrane helix</keyword>
<evidence type="ECO:0000256" key="10">
    <source>
        <dbReference type="ARBA" id="ARBA00023201"/>
    </source>
</evidence>
<comment type="subcellular location">
    <subcellularLocation>
        <location evidence="1">Membrane</location>
        <topology evidence="1">Multi-pass membrane protein</topology>
    </subcellularLocation>
</comment>
<accession>A0A7K8VG88</accession>